<name>A0A1M4UXL7_9FIRM</name>
<dbReference type="Pfam" id="PF08279">
    <property type="entry name" value="HTH_11"/>
    <property type="match status" value="1"/>
</dbReference>
<dbReference type="GO" id="GO:0009401">
    <property type="term" value="P:phosphoenolpyruvate-dependent sugar phosphotransferase system"/>
    <property type="evidence" value="ECO:0007669"/>
    <property type="project" value="InterPro"/>
</dbReference>
<dbReference type="GO" id="GO:0006355">
    <property type="term" value="P:regulation of DNA-templated transcription"/>
    <property type="evidence" value="ECO:0007669"/>
    <property type="project" value="InterPro"/>
</dbReference>
<dbReference type="Pfam" id="PF05043">
    <property type="entry name" value="Mga"/>
    <property type="match status" value="1"/>
</dbReference>
<feature type="domain" description="PRD" evidence="9">
    <location>
        <begin position="317"/>
        <end position="424"/>
    </location>
</feature>
<sequence length="674" mass="77811">MESNKNLNFEILNMLLDAKTPITTKKLAWETGKSSRTIRTHIKTISEVLESEGFLLVKKPNVGIYIEATNKERQQIKTKYKQLMTQNEDYDSDFRKNYILEILLINKFSYTMQMFADELYCSKSTIANDFDVVDEWLKSRGLKLIRNKSRGFWIEGAEIDFRKVIVDFLSKNCNSQYQKDDFENNISDYRLGMVNSMRLKEFFPEIELAEVERLVKLAEKQLGTIFTEQAFINLITHIAIIIRRVKENREITMTKDFNEKFKGSDIYPVAKKLVEGLESAFTVIMPEDEICYICLHLLGSKIYEELTEDNCKMILGSQEEFLLKIADEIINLTGIILNVDLNVDDFLRTSLVLHLRPVIVRLENDLRLENPMLETIKSEYGEIFCASWVCGTIFEKECGLQINEDEIAYIAMHIAAAVDRKKCHVKTIIVCSSGIGTAQWLKSKLANQFANMEITRVLSVEKLTKELIDSCDLIISTIPFKKHSPKVVKISTLVTTEDVAKINRAIGEIKSKKPIQEETNTRSYSDLDLITENYCFIEKELTKYEDVIEKYGNRLIEDAYAKDGFVESVLNRENASSTYLGKGIAIPHPTIEYVRNSKIAVIKLDKPIINKYEVIEMIFLLCLKIEGYGIATKIFSEFYSMLGNEKYMNDLKQVESTEQMNTMLRRFNYGENIQ</sequence>
<dbReference type="Gene3D" id="3.40.50.2300">
    <property type="match status" value="1"/>
</dbReference>
<keyword evidence="11" id="KW-1185">Reference proteome</keyword>
<dbReference type="EMBL" id="FQTU01000004">
    <property type="protein sequence ID" value="SHE61491.1"/>
    <property type="molecule type" value="Genomic_DNA"/>
</dbReference>
<dbReference type="PROSITE" id="PS51094">
    <property type="entry name" value="PTS_EIIA_TYPE_2"/>
    <property type="match status" value="1"/>
</dbReference>
<evidence type="ECO:0000259" key="7">
    <source>
        <dbReference type="PROSITE" id="PS51094"/>
    </source>
</evidence>
<evidence type="ECO:0000256" key="5">
    <source>
        <dbReference type="ARBA" id="ARBA00023163"/>
    </source>
</evidence>
<feature type="coiled-coil region" evidence="6">
    <location>
        <begin position="66"/>
        <end position="93"/>
    </location>
</feature>
<keyword evidence="6" id="KW-0175">Coiled coil</keyword>
<evidence type="ECO:0000259" key="8">
    <source>
        <dbReference type="PROSITE" id="PS51099"/>
    </source>
</evidence>
<dbReference type="Gene3D" id="3.40.930.10">
    <property type="entry name" value="Mannitol-specific EII, Chain A"/>
    <property type="match status" value="1"/>
</dbReference>
<dbReference type="CDD" id="cd05568">
    <property type="entry name" value="PTS_IIB_bgl_like"/>
    <property type="match status" value="1"/>
</dbReference>
<feature type="domain" description="PRD" evidence="9">
    <location>
        <begin position="202"/>
        <end position="307"/>
    </location>
</feature>
<dbReference type="Gene3D" id="1.10.10.10">
    <property type="entry name" value="Winged helix-like DNA-binding domain superfamily/Winged helix DNA-binding domain"/>
    <property type="match status" value="2"/>
</dbReference>
<dbReference type="SUPFAM" id="SSF63520">
    <property type="entry name" value="PTS-regulatory domain, PRD"/>
    <property type="match status" value="2"/>
</dbReference>
<dbReference type="GO" id="GO:0008982">
    <property type="term" value="F:protein-N(PI)-phosphohistidine-sugar phosphotransferase activity"/>
    <property type="evidence" value="ECO:0007669"/>
    <property type="project" value="InterPro"/>
</dbReference>
<dbReference type="InterPro" id="IPR016152">
    <property type="entry name" value="PTrfase/Anion_transptr"/>
</dbReference>
<dbReference type="InterPro" id="IPR011608">
    <property type="entry name" value="PRD"/>
</dbReference>
<proteinExistence type="predicted"/>
<keyword evidence="4" id="KW-0010">Activator</keyword>
<gene>
    <name evidence="10" type="ORF">SAMN02746064_00854</name>
</gene>
<dbReference type="Gene3D" id="1.10.1790.10">
    <property type="entry name" value="PRD domain"/>
    <property type="match status" value="2"/>
</dbReference>
<dbReference type="InterPro" id="IPR036388">
    <property type="entry name" value="WH-like_DNA-bd_sf"/>
</dbReference>
<keyword evidence="1" id="KW-0808">Transferase</keyword>
<evidence type="ECO:0000256" key="2">
    <source>
        <dbReference type="ARBA" id="ARBA00022737"/>
    </source>
</evidence>
<dbReference type="InterPro" id="IPR013011">
    <property type="entry name" value="PTS_EIIB_2"/>
</dbReference>
<evidence type="ECO:0000256" key="4">
    <source>
        <dbReference type="ARBA" id="ARBA00023159"/>
    </source>
</evidence>
<evidence type="ECO:0000313" key="11">
    <source>
        <dbReference type="Proteomes" id="UP000184251"/>
    </source>
</evidence>
<dbReference type="InterPro" id="IPR036095">
    <property type="entry name" value="PTS_EIIB-like_sf"/>
</dbReference>
<dbReference type="PANTHER" id="PTHR30185:SF18">
    <property type="entry name" value="TRANSCRIPTIONAL REGULATOR MTLR"/>
    <property type="match status" value="1"/>
</dbReference>
<dbReference type="Proteomes" id="UP000184251">
    <property type="component" value="Unassembled WGS sequence"/>
</dbReference>
<dbReference type="InterPro" id="IPR007737">
    <property type="entry name" value="Mga_HTH"/>
</dbReference>
<accession>A0A1M4UXL7</accession>
<keyword evidence="2" id="KW-0677">Repeat</keyword>
<evidence type="ECO:0000313" key="10">
    <source>
        <dbReference type="EMBL" id="SHE61491.1"/>
    </source>
</evidence>
<dbReference type="PANTHER" id="PTHR30185">
    <property type="entry name" value="CRYPTIC BETA-GLUCOSIDE BGL OPERON ANTITERMINATOR"/>
    <property type="match status" value="1"/>
</dbReference>
<evidence type="ECO:0000256" key="1">
    <source>
        <dbReference type="ARBA" id="ARBA00022679"/>
    </source>
</evidence>
<dbReference type="OrthoDB" id="3175596at2"/>
<dbReference type="PROSITE" id="PS51372">
    <property type="entry name" value="PRD_2"/>
    <property type="match status" value="2"/>
</dbReference>
<keyword evidence="3" id="KW-0805">Transcription regulation</keyword>
<dbReference type="InterPro" id="IPR013196">
    <property type="entry name" value="HTH_11"/>
</dbReference>
<dbReference type="AlphaFoldDB" id="A0A1M4UXL7"/>
<dbReference type="Pfam" id="PF00874">
    <property type="entry name" value="PRD"/>
    <property type="match status" value="2"/>
</dbReference>
<evidence type="ECO:0000259" key="9">
    <source>
        <dbReference type="PROSITE" id="PS51372"/>
    </source>
</evidence>
<protein>
    <submittedName>
        <fullName evidence="10">Transcriptional antiterminator</fullName>
    </submittedName>
</protein>
<dbReference type="PROSITE" id="PS51099">
    <property type="entry name" value="PTS_EIIB_TYPE_2"/>
    <property type="match status" value="1"/>
</dbReference>
<dbReference type="SUPFAM" id="SSF55804">
    <property type="entry name" value="Phoshotransferase/anion transport protein"/>
    <property type="match status" value="1"/>
</dbReference>
<keyword evidence="5" id="KW-0804">Transcription</keyword>
<dbReference type="SUPFAM" id="SSF52794">
    <property type="entry name" value="PTS system IIB component-like"/>
    <property type="match status" value="1"/>
</dbReference>
<feature type="domain" description="PTS EIIB type-2" evidence="8">
    <location>
        <begin position="425"/>
        <end position="514"/>
    </location>
</feature>
<dbReference type="InterPro" id="IPR036634">
    <property type="entry name" value="PRD_sf"/>
</dbReference>
<dbReference type="Pfam" id="PF00359">
    <property type="entry name" value="PTS_EIIA_2"/>
    <property type="match status" value="1"/>
</dbReference>
<dbReference type="InterPro" id="IPR050661">
    <property type="entry name" value="BglG_antiterminators"/>
</dbReference>
<reference evidence="10 11" key="1">
    <citation type="submission" date="2016-11" db="EMBL/GenBank/DDBJ databases">
        <authorList>
            <person name="Jaros S."/>
            <person name="Januszkiewicz K."/>
            <person name="Wedrychowicz H."/>
        </authorList>
    </citation>
    <scope>NUCLEOTIDE SEQUENCE [LARGE SCALE GENOMIC DNA]</scope>
    <source>
        <strain evidence="10 11">DSM 14828</strain>
    </source>
</reference>
<organism evidence="10 11">
    <name type="scientific">Alkalibacter saccharofermentans DSM 14828</name>
    <dbReference type="NCBI Taxonomy" id="1120975"/>
    <lineage>
        <taxon>Bacteria</taxon>
        <taxon>Bacillati</taxon>
        <taxon>Bacillota</taxon>
        <taxon>Clostridia</taxon>
        <taxon>Eubacteriales</taxon>
        <taxon>Eubacteriaceae</taxon>
        <taxon>Alkalibacter</taxon>
    </lineage>
</organism>
<feature type="domain" description="PTS EIIA type-2" evidence="7">
    <location>
        <begin position="528"/>
        <end position="667"/>
    </location>
</feature>
<dbReference type="STRING" id="1120975.SAMN02746064_00854"/>
<evidence type="ECO:0000256" key="6">
    <source>
        <dbReference type="SAM" id="Coils"/>
    </source>
</evidence>
<dbReference type="RefSeq" id="WP_073269843.1">
    <property type="nucleotide sequence ID" value="NZ_FQTU01000004.1"/>
</dbReference>
<dbReference type="InterPro" id="IPR002178">
    <property type="entry name" value="PTS_EIIA_type-2_dom"/>
</dbReference>
<evidence type="ECO:0000256" key="3">
    <source>
        <dbReference type="ARBA" id="ARBA00023015"/>
    </source>
</evidence>